<name>A0AAD6TEV5_9AGAR</name>
<dbReference type="AlphaFoldDB" id="A0AAD6TEV5"/>
<sequence length="603" mass="67127">MCAQSQPKTIQLTFKSILSLPFRLCNPPPAVAKVRSCGVTPVFQVQLEDILERKHLPPLGLKDFEEWLLYCEDAVENLYFTLWLKEYTLKYKQWIARANFERSNAREYRNDWPLQSSSQLAMFYARAKQTFFTPNAAYELNLPSVAFAPFHASNGSPHPDPVIFTDIAIEVRKMLDESLGRFVTAQFSNVGNKRVLCGIIAGLFFCLIGALTPIAFNFSHGHSRWLRLLAFPGLWFGLSVLLASLHGVCVGVYIFGDLRQLRKFELARPAISKPQPLKIPRRRPTISYPIPGLPPLLPVVQPRLTIVPPSPAHIHSPRSLSRMSVASSSSSGSQDSYSGETGAIHISPAYYDSESVEGPATSPVIPDNLGTFTLPTKRPFSEAESGTDSFAATASFIHAFDQLPEDDNQFGGPPRIAPEDRQVLSAFDFDALPRYLYSAPPQHQHHVRALSQPRNVEPEARSQSKRRLSPLALIERMQSQCTRWIHAAGAGTTTAYSSDPKASTEGPQPDEKVPHRPRDSLDSSSRPHLDLPQHTRTRVDKSAVQKQFKMVRAVPAFSVPLTPVLSSIVVRGQWEIVTRSAFIALLISWFLLGSLLAIPPPKR</sequence>
<dbReference type="Proteomes" id="UP001218188">
    <property type="component" value="Unassembled WGS sequence"/>
</dbReference>
<dbReference type="PANTHER" id="PTHR39466:SF1">
    <property type="entry name" value="RGS DOMAIN-CONTAINING PROTEIN"/>
    <property type="match status" value="1"/>
</dbReference>
<feature type="transmembrane region" description="Helical" evidence="2">
    <location>
        <begin position="195"/>
        <end position="216"/>
    </location>
</feature>
<dbReference type="SUPFAM" id="SSF48097">
    <property type="entry name" value="Regulator of G-protein signaling, RGS"/>
    <property type="match status" value="1"/>
</dbReference>
<feature type="region of interest" description="Disordered" evidence="1">
    <location>
        <begin position="443"/>
        <end position="470"/>
    </location>
</feature>
<keyword evidence="2" id="KW-1133">Transmembrane helix</keyword>
<accession>A0AAD6TEV5</accession>
<dbReference type="PANTHER" id="PTHR39466">
    <property type="entry name" value="RGS DOMAIN-CONTAINING PROTEIN"/>
    <property type="match status" value="1"/>
</dbReference>
<dbReference type="InterPro" id="IPR036305">
    <property type="entry name" value="RGS_sf"/>
</dbReference>
<feature type="region of interest" description="Disordered" evidence="1">
    <location>
        <begin position="492"/>
        <end position="542"/>
    </location>
</feature>
<feature type="region of interest" description="Disordered" evidence="1">
    <location>
        <begin position="311"/>
        <end position="339"/>
    </location>
</feature>
<dbReference type="InterPro" id="IPR044926">
    <property type="entry name" value="RGS_subdomain_2"/>
</dbReference>
<feature type="transmembrane region" description="Helical" evidence="2">
    <location>
        <begin position="576"/>
        <end position="598"/>
    </location>
</feature>
<evidence type="ECO:0000313" key="3">
    <source>
        <dbReference type="EMBL" id="KAJ7044051.1"/>
    </source>
</evidence>
<protein>
    <recommendedName>
        <fullName evidence="5">RGS domain-containing protein</fullName>
    </recommendedName>
</protein>
<evidence type="ECO:0000313" key="4">
    <source>
        <dbReference type="Proteomes" id="UP001218188"/>
    </source>
</evidence>
<feature type="transmembrane region" description="Helical" evidence="2">
    <location>
        <begin position="228"/>
        <end position="255"/>
    </location>
</feature>
<reference evidence="3" key="1">
    <citation type="submission" date="2023-03" db="EMBL/GenBank/DDBJ databases">
        <title>Massive genome expansion in bonnet fungi (Mycena s.s.) driven by repeated elements and novel gene families across ecological guilds.</title>
        <authorList>
            <consortium name="Lawrence Berkeley National Laboratory"/>
            <person name="Harder C.B."/>
            <person name="Miyauchi S."/>
            <person name="Viragh M."/>
            <person name="Kuo A."/>
            <person name="Thoen E."/>
            <person name="Andreopoulos B."/>
            <person name="Lu D."/>
            <person name="Skrede I."/>
            <person name="Drula E."/>
            <person name="Henrissat B."/>
            <person name="Morin E."/>
            <person name="Kohler A."/>
            <person name="Barry K."/>
            <person name="LaButti K."/>
            <person name="Morin E."/>
            <person name="Salamov A."/>
            <person name="Lipzen A."/>
            <person name="Mereny Z."/>
            <person name="Hegedus B."/>
            <person name="Baldrian P."/>
            <person name="Stursova M."/>
            <person name="Weitz H."/>
            <person name="Taylor A."/>
            <person name="Grigoriev I.V."/>
            <person name="Nagy L.G."/>
            <person name="Martin F."/>
            <person name="Kauserud H."/>
        </authorList>
    </citation>
    <scope>NUCLEOTIDE SEQUENCE</scope>
    <source>
        <strain evidence="3">CBHHK200</strain>
    </source>
</reference>
<comment type="caution">
    <text evidence="3">The sequence shown here is derived from an EMBL/GenBank/DDBJ whole genome shotgun (WGS) entry which is preliminary data.</text>
</comment>
<organism evidence="3 4">
    <name type="scientific">Mycena alexandri</name>
    <dbReference type="NCBI Taxonomy" id="1745969"/>
    <lineage>
        <taxon>Eukaryota</taxon>
        <taxon>Fungi</taxon>
        <taxon>Dikarya</taxon>
        <taxon>Basidiomycota</taxon>
        <taxon>Agaricomycotina</taxon>
        <taxon>Agaricomycetes</taxon>
        <taxon>Agaricomycetidae</taxon>
        <taxon>Agaricales</taxon>
        <taxon>Marasmiineae</taxon>
        <taxon>Mycenaceae</taxon>
        <taxon>Mycena</taxon>
    </lineage>
</organism>
<feature type="compositionally biased region" description="Low complexity" evidence="1">
    <location>
        <begin position="317"/>
        <end position="338"/>
    </location>
</feature>
<gene>
    <name evidence="3" type="ORF">C8F04DRAFT_1389460</name>
</gene>
<keyword evidence="2" id="KW-0472">Membrane</keyword>
<evidence type="ECO:0008006" key="5">
    <source>
        <dbReference type="Google" id="ProtNLM"/>
    </source>
</evidence>
<evidence type="ECO:0000256" key="1">
    <source>
        <dbReference type="SAM" id="MobiDB-lite"/>
    </source>
</evidence>
<proteinExistence type="predicted"/>
<dbReference type="EMBL" id="JARJCM010000008">
    <property type="protein sequence ID" value="KAJ7044051.1"/>
    <property type="molecule type" value="Genomic_DNA"/>
</dbReference>
<feature type="compositionally biased region" description="Basic and acidic residues" evidence="1">
    <location>
        <begin position="509"/>
        <end position="542"/>
    </location>
</feature>
<keyword evidence="2" id="KW-0812">Transmembrane</keyword>
<evidence type="ECO:0000256" key="2">
    <source>
        <dbReference type="SAM" id="Phobius"/>
    </source>
</evidence>
<dbReference type="Gene3D" id="1.10.167.10">
    <property type="entry name" value="Regulator of G-protein Signalling 4, domain 2"/>
    <property type="match status" value="1"/>
</dbReference>
<keyword evidence="4" id="KW-1185">Reference proteome</keyword>